<feature type="region of interest" description="Disordered" evidence="1">
    <location>
        <begin position="265"/>
        <end position="293"/>
    </location>
</feature>
<accession>A0A9X0A1S3</accession>
<sequence length="691" mass="78377">MARAAHTDRPEGASMMEQPFRKGSVLDDFSCIVKDPSVVKLMSEWDRCTSELKEVEDGDPKGGRQELWGIAPSTGWNDLSEDQAWSSASSSVSLSGGKEHSMRLESISIPRNTSRVVGPSSLSGAKGMPRRTSFIVCEAAKVWHGNQKVHFKNNVTQKLKLEELVSRLEKSCKITQIGFGRDKASQLYDTMVQLRSLREQNGHRGKHTEDVGQRQQQRHLKEIREKAQTALWFAETYGLVPKSLNLEDSTGQQINVTFQDRNFNTENILSSDERRDMSSEQNRSTGQPNEPYHNLDEEEKEKLKNNNGTPVQNIKVKISGDGTRMSHSSNVFVCSFAIVEDGQDYLSSSGNHTIAIIKGKEEYQTLKASLANVIRDVNATIQEGHLVVDGQKVNLEFYLGGDYKFLLLAMGMKAATSNNSCIWCKIYKNDRCNMSHNCTHFQSAELMRIVEASWSKQPGCHAEPLFTIPVNNAVLDELHLMLRDDSYNKPGRQKSEDHLQEFLAAVRSLGVSLRVYWVADKLEWTSLLGGEKRMLLRKLPDLFEKFLPPERVEITRRLWINFRVLLDILNKDNLSDDDITEFEAKAQSWGKQMVNISGSGVEKKNDDLRRYFHRKINRWDAATNLVLVEKRQEKLREKERPKRPYEKRDSTYWIEGGKQEAAKKVPRISTSAPPAAPMPTAPMPTAMSESI</sequence>
<name>A0A9X0A1S3_9CNID</name>
<dbReference type="EMBL" id="MU825406">
    <property type="protein sequence ID" value="KAJ7391505.1"/>
    <property type="molecule type" value="Genomic_DNA"/>
</dbReference>
<feature type="compositionally biased region" description="Basic and acidic residues" evidence="1">
    <location>
        <begin position="53"/>
        <end position="64"/>
    </location>
</feature>
<organism evidence="2 3">
    <name type="scientific">Desmophyllum pertusum</name>
    <dbReference type="NCBI Taxonomy" id="174260"/>
    <lineage>
        <taxon>Eukaryota</taxon>
        <taxon>Metazoa</taxon>
        <taxon>Cnidaria</taxon>
        <taxon>Anthozoa</taxon>
        <taxon>Hexacorallia</taxon>
        <taxon>Scleractinia</taxon>
        <taxon>Caryophylliina</taxon>
        <taxon>Caryophylliidae</taxon>
        <taxon>Desmophyllum</taxon>
    </lineage>
</organism>
<feature type="region of interest" description="Disordered" evidence="1">
    <location>
        <begin position="636"/>
        <end position="691"/>
    </location>
</feature>
<dbReference type="AlphaFoldDB" id="A0A9X0A1S3"/>
<evidence type="ECO:0000313" key="2">
    <source>
        <dbReference type="EMBL" id="KAJ7391505.1"/>
    </source>
</evidence>
<keyword evidence="3" id="KW-1185">Reference proteome</keyword>
<dbReference type="Proteomes" id="UP001163046">
    <property type="component" value="Unassembled WGS sequence"/>
</dbReference>
<feature type="region of interest" description="Disordered" evidence="1">
    <location>
        <begin position="53"/>
        <end position="72"/>
    </location>
</feature>
<comment type="caution">
    <text evidence="2">The sequence shown here is derived from an EMBL/GenBank/DDBJ whole genome shotgun (WGS) entry which is preliminary data.</text>
</comment>
<dbReference type="PANTHER" id="PTHR31424:SF3">
    <property type="entry name" value="RING-TYPE DOMAIN-CONTAINING PROTEIN"/>
    <property type="match status" value="1"/>
</dbReference>
<feature type="compositionally biased region" description="Polar residues" evidence="1">
    <location>
        <begin position="279"/>
        <end position="288"/>
    </location>
</feature>
<protein>
    <submittedName>
        <fullName evidence="2">Uncharacterized protein</fullName>
    </submittedName>
</protein>
<dbReference type="PANTHER" id="PTHR31424">
    <property type="entry name" value="PROTEIN CBG23806"/>
    <property type="match status" value="1"/>
</dbReference>
<evidence type="ECO:0000256" key="1">
    <source>
        <dbReference type="SAM" id="MobiDB-lite"/>
    </source>
</evidence>
<dbReference type="OrthoDB" id="5989015at2759"/>
<gene>
    <name evidence="2" type="ORF">OS493_018556</name>
</gene>
<proteinExistence type="predicted"/>
<evidence type="ECO:0000313" key="3">
    <source>
        <dbReference type="Proteomes" id="UP001163046"/>
    </source>
</evidence>
<feature type="compositionally biased region" description="Basic and acidic residues" evidence="1">
    <location>
        <begin position="636"/>
        <end position="650"/>
    </location>
</feature>
<reference evidence="2" key="1">
    <citation type="submission" date="2023-01" db="EMBL/GenBank/DDBJ databases">
        <title>Genome assembly of the deep-sea coral Lophelia pertusa.</title>
        <authorList>
            <person name="Herrera S."/>
            <person name="Cordes E."/>
        </authorList>
    </citation>
    <scope>NUCLEOTIDE SEQUENCE</scope>
    <source>
        <strain evidence="2">USNM1676648</strain>
        <tissue evidence="2">Polyp</tissue>
    </source>
</reference>